<evidence type="ECO:0000256" key="2">
    <source>
        <dbReference type="SAM" id="SignalP"/>
    </source>
</evidence>
<dbReference type="AlphaFoldDB" id="A0A1I0LA18"/>
<dbReference type="PANTHER" id="PTHR35273:SF2">
    <property type="entry name" value="ALPHA-GALACTOSIDASE"/>
    <property type="match status" value="1"/>
</dbReference>
<keyword evidence="5" id="KW-1185">Reference proteome</keyword>
<dbReference type="Proteomes" id="UP000199361">
    <property type="component" value="Unassembled WGS sequence"/>
</dbReference>
<protein>
    <recommendedName>
        <fullName evidence="3">Glycoside-hydrolase family GH114 TIM-barrel domain-containing protein</fullName>
    </recommendedName>
</protein>
<dbReference type="RefSeq" id="WP_177241006.1">
    <property type="nucleotide sequence ID" value="NZ_FOHX01000013.1"/>
</dbReference>
<dbReference type="Gene3D" id="3.20.20.70">
    <property type="entry name" value="Aldolase class I"/>
    <property type="match status" value="1"/>
</dbReference>
<dbReference type="Pfam" id="PF03537">
    <property type="entry name" value="Glyco_hydro_114"/>
    <property type="match status" value="1"/>
</dbReference>
<evidence type="ECO:0000313" key="5">
    <source>
        <dbReference type="Proteomes" id="UP000199361"/>
    </source>
</evidence>
<gene>
    <name evidence="4" type="ORF">SAMN05421811_113177</name>
</gene>
<accession>A0A1I0LA18</accession>
<feature type="signal peptide" evidence="2">
    <location>
        <begin position="1"/>
        <end position="45"/>
    </location>
</feature>
<dbReference type="InterPro" id="IPR004352">
    <property type="entry name" value="GH114_TIM-barrel"/>
</dbReference>
<feature type="domain" description="Glycoside-hydrolase family GH114 TIM-barrel" evidence="3">
    <location>
        <begin position="108"/>
        <end position="362"/>
    </location>
</feature>
<evidence type="ECO:0000259" key="3">
    <source>
        <dbReference type="Pfam" id="PF03537"/>
    </source>
</evidence>
<reference evidence="4 5" key="1">
    <citation type="submission" date="2016-10" db="EMBL/GenBank/DDBJ databases">
        <authorList>
            <person name="de Groot N.N."/>
        </authorList>
    </citation>
    <scope>NUCLEOTIDE SEQUENCE [LARGE SCALE GENOMIC DNA]</scope>
    <source>
        <strain evidence="4 5">CGMCC 4.5598</strain>
    </source>
</reference>
<name>A0A1I0LA18_9ACTN</name>
<dbReference type="EMBL" id="FOHX01000013">
    <property type="protein sequence ID" value="SEU36283.1"/>
    <property type="molecule type" value="Genomic_DNA"/>
</dbReference>
<feature type="compositionally biased region" description="Low complexity" evidence="1">
    <location>
        <begin position="50"/>
        <end position="61"/>
    </location>
</feature>
<keyword evidence="2" id="KW-0732">Signal</keyword>
<proteinExistence type="predicted"/>
<sequence>MSNTRGPRSSSVAAPASVSPAVRTIATAALALTSLAAIPSTVANAATAGPAATPTVSASPSRHATPTKKPTATAKPTKTPTKSPTPAATGSGTPTANAGIWRPALASRWQYQLEANSKYSATGGVNVDICAVPQSGGACVRPVVFDIDLYAGDGTTLNTAAVNAIHARGAKAICYIDAGSIEDFRPDYKQFTDWDKAHGNSLLGKPFSDEFPNERWANINNDQGQRDFLLKMMKARVDKCASAGFDGVEFDVVNAHEEGKSVTGWTVTPATQLIYNRALAALAHAKGMSVALKNDLSQAKELEPDFDYAINEECYQYDECSALNAFIKAGKPVFHVEYETATSSFCTGTTKLSFNSIKKSSDYSLKDSPYTPCR</sequence>
<dbReference type="InterPro" id="IPR013785">
    <property type="entry name" value="Aldolase_TIM"/>
</dbReference>
<evidence type="ECO:0000256" key="1">
    <source>
        <dbReference type="SAM" id="MobiDB-lite"/>
    </source>
</evidence>
<dbReference type="STRING" id="568860.SAMN05421811_113177"/>
<dbReference type="PANTHER" id="PTHR35273">
    <property type="entry name" value="ALPHA-1,4 POLYGALACTOSAMINIDASE, PUTATIVE (AFU_ORTHOLOGUE AFUA_3G07890)-RELATED"/>
    <property type="match status" value="1"/>
</dbReference>
<dbReference type="SUPFAM" id="SSF51445">
    <property type="entry name" value="(Trans)glycosidases"/>
    <property type="match status" value="1"/>
</dbReference>
<organism evidence="4 5">
    <name type="scientific">Nonomuraea wenchangensis</name>
    <dbReference type="NCBI Taxonomy" id="568860"/>
    <lineage>
        <taxon>Bacteria</taxon>
        <taxon>Bacillati</taxon>
        <taxon>Actinomycetota</taxon>
        <taxon>Actinomycetes</taxon>
        <taxon>Streptosporangiales</taxon>
        <taxon>Streptosporangiaceae</taxon>
        <taxon>Nonomuraea</taxon>
    </lineage>
</organism>
<dbReference type="InterPro" id="IPR017853">
    <property type="entry name" value="GH"/>
</dbReference>
<evidence type="ECO:0000313" key="4">
    <source>
        <dbReference type="EMBL" id="SEU36283.1"/>
    </source>
</evidence>
<feature type="compositionally biased region" description="Low complexity" evidence="1">
    <location>
        <begin position="67"/>
        <end position="97"/>
    </location>
</feature>
<feature type="region of interest" description="Disordered" evidence="1">
    <location>
        <begin position="50"/>
        <end position="97"/>
    </location>
</feature>
<feature type="chain" id="PRO_5011503570" description="Glycoside-hydrolase family GH114 TIM-barrel domain-containing protein" evidence="2">
    <location>
        <begin position="46"/>
        <end position="374"/>
    </location>
</feature>